<dbReference type="EMBL" id="JACIDX010000016">
    <property type="protein sequence ID" value="MBB3956760.1"/>
    <property type="molecule type" value="Genomic_DNA"/>
</dbReference>
<feature type="signal peptide" evidence="3">
    <location>
        <begin position="1"/>
        <end position="24"/>
    </location>
</feature>
<evidence type="ECO:0000256" key="2">
    <source>
        <dbReference type="RuleBase" id="RU004328"/>
    </source>
</evidence>
<dbReference type="GO" id="GO:0033897">
    <property type="term" value="F:ribonuclease T2 activity"/>
    <property type="evidence" value="ECO:0007669"/>
    <property type="project" value="UniProtKB-EC"/>
</dbReference>
<dbReference type="AlphaFoldDB" id="A0A7W6CJT0"/>
<dbReference type="Proteomes" id="UP000548867">
    <property type="component" value="Unassembled WGS sequence"/>
</dbReference>
<dbReference type="RefSeq" id="WP_183627617.1">
    <property type="nucleotide sequence ID" value="NZ_JACIDX010000016.1"/>
</dbReference>
<evidence type="ECO:0000313" key="4">
    <source>
        <dbReference type="EMBL" id="MBB3956760.1"/>
    </source>
</evidence>
<evidence type="ECO:0000256" key="1">
    <source>
        <dbReference type="ARBA" id="ARBA00007469"/>
    </source>
</evidence>
<sequence>MRLILTTLALSLIPAALIPAQAMAQQCVAAQVDALPKISRPAAEPVKPVAKHPINVYSFVMSWTPSYCAGLKGPLKDPGDKLQCGQDKPPFGLVVHGLWGETDGTSWPQWCATKAPAPTLPQLQKHLCIMPSAATQMHEWKKHGACGPWTSGGAYWQSVARLYAKLKKPDLYKLAKDGRMVSDAVVHAFVDANPMFKDHEKAIQVQTMPAADGSGKVWLKQVHLCFEPKDIEKGSFVPKACPAPSSSDLFIIPTLRKPA</sequence>
<dbReference type="Gene3D" id="3.90.730.10">
    <property type="entry name" value="Ribonuclease T2-like"/>
    <property type="match status" value="1"/>
</dbReference>
<dbReference type="PANTHER" id="PTHR11240">
    <property type="entry name" value="RIBONUCLEASE T2"/>
    <property type="match status" value="1"/>
</dbReference>
<gene>
    <name evidence="4" type="ORF">GGR38_003726</name>
</gene>
<keyword evidence="4" id="KW-0456">Lyase</keyword>
<dbReference type="GO" id="GO:0003723">
    <property type="term" value="F:RNA binding"/>
    <property type="evidence" value="ECO:0007669"/>
    <property type="project" value="InterPro"/>
</dbReference>
<keyword evidence="5" id="KW-1185">Reference proteome</keyword>
<organism evidence="4 5">
    <name type="scientific">Novosphingobium sediminicola</name>
    <dbReference type="NCBI Taxonomy" id="563162"/>
    <lineage>
        <taxon>Bacteria</taxon>
        <taxon>Pseudomonadati</taxon>
        <taxon>Pseudomonadota</taxon>
        <taxon>Alphaproteobacteria</taxon>
        <taxon>Sphingomonadales</taxon>
        <taxon>Sphingomonadaceae</taxon>
        <taxon>Novosphingobium</taxon>
    </lineage>
</organism>
<dbReference type="PANTHER" id="PTHR11240:SF22">
    <property type="entry name" value="RIBONUCLEASE T2"/>
    <property type="match status" value="1"/>
</dbReference>
<reference evidence="4 5" key="1">
    <citation type="submission" date="2020-08" db="EMBL/GenBank/DDBJ databases">
        <title>Genomic Encyclopedia of Type Strains, Phase IV (KMG-IV): sequencing the most valuable type-strain genomes for metagenomic binning, comparative biology and taxonomic classification.</title>
        <authorList>
            <person name="Goeker M."/>
        </authorList>
    </citation>
    <scope>NUCLEOTIDE SEQUENCE [LARGE SCALE GENOMIC DNA]</scope>
    <source>
        <strain evidence="4 5">DSM 27057</strain>
    </source>
</reference>
<feature type="chain" id="PRO_5030954243" evidence="3">
    <location>
        <begin position="25"/>
        <end position="259"/>
    </location>
</feature>
<dbReference type="Pfam" id="PF00445">
    <property type="entry name" value="Ribonuclease_T2"/>
    <property type="match status" value="1"/>
</dbReference>
<comment type="similarity">
    <text evidence="1 2">Belongs to the RNase T2 family.</text>
</comment>
<evidence type="ECO:0000256" key="3">
    <source>
        <dbReference type="SAM" id="SignalP"/>
    </source>
</evidence>
<name>A0A7W6CJT0_9SPHN</name>
<keyword evidence="3" id="KW-0732">Signal</keyword>
<dbReference type="InterPro" id="IPR001568">
    <property type="entry name" value="RNase_T2-like"/>
</dbReference>
<dbReference type="EC" id="4.6.1.19" evidence="4"/>
<comment type="caution">
    <text evidence="4">The sequence shown here is derived from an EMBL/GenBank/DDBJ whole genome shotgun (WGS) entry which is preliminary data.</text>
</comment>
<dbReference type="InterPro" id="IPR036430">
    <property type="entry name" value="RNase_T2-like_sf"/>
</dbReference>
<protein>
    <submittedName>
        <fullName evidence="4">Ribonuclease T2</fullName>
        <ecNumber evidence="4">4.6.1.19</ecNumber>
    </submittedName>
</protein>
<dbReference type="SUPFAM" id="SSF55895">
    <property type="entry name" value="Ribonuclease Rh-like"/>
    <property type="match status" value="1"/>
</dbReference>
<evidence type="ECO:0000313" key="5">
    <source>
        <dbReference type="Proteomes" id="UP000548867"/>
    </source>
</evidence>
<accession>A0A7W6CJT0</accession>
<proteinExistence type="inferred from homology"/>